<keyword evidence="1" id="KW-0732">Signal</keyword>
<dbReference type="AlphaFoldDB" id="A0A7S1EXS4"/>
<protein>
    <submittedName>
        <fullName evidence="2">Uncharacterized protein</fullName>
    </submittedName>
</protein>
<proteinExistence type="predicted"/>
<reference evidence="2" key="1">
    <citation type="submission" date="2021-01" db="EMBL/GenBank/DDBJ databases">
        <authorList>
            <person name="Corre E."/>
            <person name="Pelletier E."/>
            <person name="Niang G."/>
            <person name="Scheremetjew M."/>
            <person name="Finn R."/>
            <person name="Kale V."/>
            <person name="Holt S."/>
            <person name="Cochrane G."/>
            <person name="Meng A."/>
            <person name="Brown T."/>
            <person name="Cohen L."/>
        </authorList>
    </citation>
    <scope>NUCLEOTIDE SEQUENCE</scope>
</reference>
<evidence type="ECO:0000256" key="1">
    <source>
        <dbReference type="SAM" id="SignalP"/>
    </source>
</evidence>
<gene>
    <name evidence="2" type="ORF">NSCI0253_LOCUS4755</name>
</gene>
<accession>A0A7S1EXS4</accession>
<organism evidence="2">
    <name type="scientific">Noctiluca scintillans</name>
    <name type="common">Sea sparkle</name>
    <name type="synonym">Red tide dinoflagellate</name>
    <dbReference type="NCBI Taxonomy" id="2966"/>
    <lineage>
        <taxon>Eukaryota</taxon>
        <taxon>Sar</taxon>
        <taxon>Alveolata</taxon>
        <taxon>Dinophyceae</taxon>
        <taxon>Noctilucales</taxon>
        <taxon>Noctilucaceae</taxon>
        <taxon>Noctiluca</taxon>
    </lineage>
</organism>
<name>A0A7S1EXS4_NOCSC</name>
<sequence length="126" mass="13753">MVSAQSLLCFIVVTATAAEVVPQFPPAPMGELPEKAGDLAWATQAHACQACRYTATGSCAMYHTCECHATNAHFGGESFEVTDQEHWRWSCSADGGSKYQLCFHVDQQYEDAFGDKFDPNAPKCPQ</sequence>
<feature type="signal peptide" evidence="1">
    <location>
        <begin position="1"/>
        <end position="18"/>
    </location>
</feature>
<feature type="chain" id="PRO_5030923574" evidence="1">
    <location>
        <begin position="19"/>
        <end position="126"/>
    </location>
</feature>
<dbReference type="EMBL" id="HBFQ01006752">
    <property type="protein sequence ID" value="CAD8830409.1"/>
    <property type="molecule type" value="Transcribed_RNA"/>
</dbReference>
<evidence type="ECO:0000313" key="2">
    <source>
        <dbReference type="EMBL" id="CAD8830409.1"/>
    </source>
</evidence>